<evidence type="ECO:0000313" key="8">
    <source>
        <dbReference type="EMBL" id="VDK46498.1"/>
    </source>
</evidence>
<dbReference type="AlphaFoldDB" id="A0A0M3JWF6"/>
<evidence type="ECO:0000313" key="10">
    <source>
        <dbReference type="WBParaSite" id="ASIM_0001261001-mRNA-1"/>
    </source>
</evidence>
<dbReference type="SMART" id="SM00306">
    <property type="entry name" value="HintN"/>
    <property type="match status" value="1"/>
</dbReference>
<feature type="compositionally biased region" description="Polar residues" evidence="4">
    <location>
        <begin position="470"/>
        <end position="489"/>
    </location>
</feature>
<dbReference type="GO" id="GO:0048731">
    <property type="term" value="P:system development"/>
    <property type="evidence" value="ECO:0007669"/>
    <property type="project" value="UniProtKB-ARBA"/>
</dbReference>
<evidence type="ECO:0000256" key="1">
    <source>
        <dbReference type="ARBA" id="ARBA00004239"/>
    </source>
</evidence>
<feature type="compositionally biased region" description="Polar residues" evidence="4">
    <location>
        <begin position="626"/>
        <end position="640"/>
    </location>
</feature>
<dbReference type="GO" id="GO:0005576">
    <property type="term" value="C:extracellular region"/>
    <property type="evidence" value="ECO:0007669"/>
    <property type="project" value="UniProtKB-SubCell"/>
</dbReference>
<accession>A0A0M3JWF6</accession>
<dbReference type="PRINTS" id="PR00632">
    <property type="entry name" value="SONICHHOG"/>
</dbReference>
<proteinExistence type="predicted"/>
<keyword evidence="3 5" id="KW-0732">Signal</keyword>
<feature type="compositionally biased region" description="Polar residues" evidence="4">
    <location>
        <begin position="687"/>
        <end position="697"/>
    </location>
</feature>
<dbReference type="SMART" id="SM00305">
    <property type="entry name" value="HintC"/>
    <property type="match status" value="1"/>
</dbReference>
<evidence type="ECO:0000256" key="3">
    <source>
        <dbReference type="ARBA" id="ARBA00022729"/>
    </source>
</evidence>
<dbReference type="InterPro" id="IPR001767">
    <property type="entry name" value="Hedgehog_Hint"/>
</dbReference>
<dbReference type="WBParaSite" id="ASIM_0001261001-mRNA-1">
    <property type="protein sequence ID" value="ASIM_0001261001-mRNA-1"/>
    <property type="gene ID" value="ASIM_0001261001"/>
</dbReference>
<evidence type="ECO:0000256" key="4">
    <source>
        <dbReference type="SAM" id="MobiDB-lite"/>
    </source>
</evidence>
<feature type="compositionally biased region" description="Basic and acidic residues" evidence="4">
    <location>
        <begin position="490"/>
        <end position="507"/>
    </location>
</feature>
<dbReference type="SUPFAM" id="SSF51294">
    <property type="entry name" value="Hedgehog/intein (Hint) domain"/>
    <property type="match status" value="1"/>
</dbReference>
<gene>
    <name evidence="8" type="ORF">ASIM_LOCUS12076</name>
</gene>
<dbReference type="OrthoDB" id="5212at2759"/>
<dbReference type="GO" id="GO:0016540">
    <property type="term" value="P:protein autoprocessing"/>
    <property type="evidence" value="ECO:0007669"/>
    <property type="project" value="InterPro"/>
</dbReference>
<sequence>MRHRLITTAFVLPMVANFIVVQALNYRCDNNQVVIVQGFGNDSIRMHCQNLNLCGHTKLRCSYDSSQPLCGGKSNFVAQVSQSTPTAPLPSRTILSPRVLFFSIAHTCCDIQSWNGDSTVLRSHLGNDCFVYELPDVDNKLSSAEMGLNMNSNEHEDHSKTQDDEYTLLKLANQLPDNFENYSGYRLRLFLLKNKSPPLLIVKGIERRPDGYRVTICRPRCEHDEQEDESLKRLKSVNDQQRNSATNKLTSKSFSSTSKQSQTNDHDQSNLTSHISSQDITNDGLLKANRTFNVQEITHSKTGFTDESDRNASTTEAVPSSNQEFAAADNKSGNIQAGTKVIQLPSNGEWILATWSAWTTNRWSSWSHSEWSEYDGGATQNGETSMSDPNTRVRFKSTTSDVAKNDKNCCNNKNDEPETDDNSSNSGVIMKTLESLGRLLKQAISKERDQQQEESNANHLGNDGGEDRSNGTLKNDLISSIQQRASEQNGEQKEEIRQSDGTKHTERQLSNTITNQNKGADVTAEGKTIQIDNRNENTLKVIIEHENLKTVNVDKDDNRGDVRLSSNKGNIVKENGKNAKLTISTSPPPSNTSSVSERELISKHIILSSNNTSAKAESPSAATVPITATKNTNAKSSATNRLDKKSHQNERVHEDNIELVTDKPKSKSAASNTLDNDKNKKKETERTASNSHQQPQQTIPTTMNPTKTTLKGRKQAASDERQSPEDASMTKRTRITSSDMNNSPNNNDNNKQTSNETATDNVNVEKEDINVMNIINDTIPSEMIFSGGDNVENSTKITIKEAAEQLLAELTTGGGGVGATGAEVEARARQNKSEPTTAAGTVPPIRTEDLAVEAAARSAGTQPAPTGTKPALAGDESASAVAKLAADPAKSGTAGAAPSIEPVVRAAVARLQAADAAKGGAAAGMNCFSADTMVQTQNGLRRMKEVEVGDYILVPAAGNVLKYERVEMFYHREPETRAKFVELKTASGRSLTLTELHLLPLGECEQMRSKLLTVGSIDEWLRKSRFAYKARRGDCVLAVSQTGQLFADPITKIGRRLLKGIYSPITVEGSIVTDGVLASCFSQVESHFVQKLVYDFMMLFYRTFDYCHFLHFIQWSTSLTHPIQHLPSFIQFIHHISRYIVPFAKY</sequence>
<dbReference type="CDD" id="cd00081">
    <property type="entry name" value="Hint"/>
    <property type="match status" value="1"/>
</dbReference>
<feature type="compositionally biased region" description="Basic and acidic residues" evidence="4">
    <location>
        <begin position="641"/>
        <end position="665"/>
    </location>
</feature>
<dbReference type="PANTHER" id="PTHR46706:SF12">
    <property type="entry name" value="PROTEIN QUA-1-RELATED"/>
    <property type="match status" value="1"/>
</dbReference>
<dbReference type="GO" id="GO:0007267">
    <property type="term" value="P:cell-cell signaling"/>
    <property type="evidence" value="ECO:0007669"/>
    <property type="project" value="InterPro"/>
</dbReference>
<feature type="signal peptide" evidence="5">
    <location>
        <begin position="1"/>
        <end position="23"/>
    </location>
</feature>
<dbReference type="InterPro" id="IPR052140">
    <property type="entry name" value="Dev_Signal_Hedgehog-like"/>
</dbReference>
<organism evidence="10">
    <name type="scientific">Anisakis simplex</name>
    <name type="common">Herring worm</name>
    <dbReference type="NCBI Taxonomy" id="6269"/>
    <lineage>
        <taxon>Eukaryota</taxon>
        <taxon>Metazoa</taxon>
        <taxon>Ecdysozoa</taxon>
        <taxon>Nematoda</taxon>
        <taxon>Chromadorea</taxon>
        <taxon>Rhabditida</taxon>
        <taxon>Spirurina</taxon>
        <taxon>Ascaridomorpha</taxon>
        <taxon>Ascaridoidea</taxon>
        <taxon>Anisakidae</taxon>
        <taxon>Anisakis</taxon>
        <taxon>Anisakis simplex complex</taxon>
    </lineage>
</organism>
<feature type="domain" description="Hint" evidence="7">
    <location>
        <begin position="925"/>
        <end position="1040"/>
    </location>
</feature>
<keyword evidence="9" id="KW-1185">Reference proteome</keyword>
<protein>
    <submittedName>
        <fullName evidence="10">Fibrinogen C-terminal domain-containing protein</fullName>
    </submittedName>
</protein>
<feature type="compositionally biased region" description="Low complexity" evidence="4">
    <location>
        <begin position="698"/>
        <end position="709"/>
    </location>
</feature>
<feature type="region of interest" description="Disordered" evidence="4">
    <location>
        <begin position="445"/>
        <end position="521"/>
    </location>
</feature>
<dbReference type="InterPro" id="IPR003586">
    <property type="entry name" value="Hint_dom_C"/>
</dbReference>
<feature type="region of interest" description="Disordered" evidence="4">
    <location>
        <begin position="369"/>
        <end position="427"/>
    </location>
</feature>
<dbReference type="Proteomes" id="UP000267096">
    <property type="component" value="Unassembled WGS sequence"/>
</dbReference>
<reference evidence="8 9" key="2">
    <citation type="submission" date="2018-11" db="EMBL/GenBank/DDBJ databases">
        <authorList>
            <consortium name="Pathogen Informatics"/>
        </authorList>
    </citation>
    <scope>NUCLEOTIDE SEQUENCE [LARGE SCALE GENOMIC DNA]</scope>
</reference>
<evidence type="ECO:0000256" key="5">
    <source>
        <dbReference type="SAM" id="SignalP"/>
    </source>
</evidence>
<feature type="compositionally biased region" description="Basic and acidic residues" evidence="4">
    <location>
        <begin position="675"/>
        <end position="686"/>
    </location>
</feature>
<evidence type="ECO:0000256" key="2">
    <source>
        <dbReference type="ARBA" id="ARBA00022473"/>
    </source>
</evidence>
<feature type="compositionally biased region" description="Polar residues" evidence="4">
    <location>
        <begin position="237"/>
        <end position="249"/>
    </location>
</feature>
<dbReference type="InterPro" id="IPR001657">
    <property type="entry name" value="Hedgehog"/>
</dbReference>
<feature type="compositionally biased region" description="Low complexity" evidence="4">
    <location>
        <begin position="250"/>
        <end position="263"/>
    </location>
</feature>
<feature type="region of interest" description="Disordered" evidence="4">
    <location>
        <begin position="298"/>
        <end position="324"/>
    </location>
</feature>
<dbReference type="InterPro" id="IPR006141">
    <property type="entry name" value="Intein_N"/>
</dbReference>
<feature type="compositionally biased region" description="Low complexity" evidence="4">
    <location>
        <begin position="737"/>
        <end position="755"/>
    </location>
</feature>
<dbReference type="EMBL" id="UYRR01031136">
    <property type="protein sequence ID" value="VDK46498.1"/>
    <property type="molecule type" value="Genomic_DNA"/>
</dbReference>
<evidence type="ECO:0000259" key="6">
    <source>
        <dbReference type="SMART" id="SM00305"/>
    </source>
</evidence>
<feature type="region of interest" description="Disordered" evidence="4">
    <location>
        <begin position="610"/>
        <end position="765"/>
    </location>
</feature>
<feature type="domain" description="Hint" evidence="6">
    <location>
        <begin position="1042"/>
        <end position="1086"/>
    </location>
</feature>
<reference evidence="10" key="1">
    <citation type="submission" date="2017-02" db="UniProtKB">
        <authorList>
            <consortium name="WormBaseParasite"/>
        </authorList>
    </citation>
    <scope>IDENTIFICATION</scope>
</reference>
<evidence type="ECO:0000313" key="9">
    <source>
        <dbReference type="Proteomes" id="UP000267096"/>
    </source>
</evidence>
<feature type="region of interest" description="Disordered" evidence="4">
    <location>
        <begin position="222"/>
        <end position="276"/>
    </location>
</feature>
<dbReference type="Gene3D" id="2.170.16.10">
    <property type="entry name" value="Hedgehog/Intein (Hint) domain"/>
    <property type="match status" value="1"/>
</dbReference>
<dbReference type="Pfam" id="PF01079">
    <property type="entry name" value="Hint"/>
    <property type="match status" value="1"/>
</dbReference>
<dbReference type="PANTHER" id="PTHR46706">
    <property type="entry name" value="PROTEIN QUA-1-RELATED"/>
    <property type="match status" value="1"/>
</dbReference>
<feature type="compositionally biased region" description="Polar residues" evidence="4">
    <location>
        <begin position="378"/>
        <end position="402"/>
    </location>
</feature>
<dbReference type="InterPro" id="IPR003587">
    <property type="entry name" value="Hint_dom_N"/>
</dbReference>
<feature type="compositionally biased region" description="Polar residues" evidence="4">
    <location>
        <begin position="508"/>
        <end position="518"/>
    </location>
</feature>
<keyword evidence="2" id="KW-0217">Developmental protein</keyword>
<evidence type="ECO:0000259" key="7">
    <source>
        <dbReference type="SMART" id="SM00306"/>
    </source>
</evidence>
<dbReference type="GO" id="GO:0016539">
    <property type="term" value="P:intein-mediated protein splicing"/>
    <property type="evidence" value="ECO:0007669"/>
    <property type="project" value="InterPro"/>
</dbReference>
<feature type="chain" id="PRO_5043121035" evidence="5">
    <location>
        <begin position="24"/>
        <end position="1146"/>
    </location>
</feature>
<comment type="subcellular location">
    <subcellularLocation>
        <location evidence="1">Secreted</location>
        <location evidence="1">Extracellular space</location>
    </subcellularLocation>
</comment>
<dbReference type="PROSITE" id="PS50817">
    <property type="entry name" value="INTEIN_N_TER"/>
    <property type="match status" value="1"/>
</dbReference>
<dbReference type="InterPro" id="IPR036844">
    <property type="entry name" value="Hint_dom_sf"/>
</dbReference>
<name>A0A0M3JWF6_ANISI</name>